<dbReference type="Proteomes" id="UP001566132">
    <property type="component" value="Unassembled WGS sequence"/>
</dbReference>
<dbReference type="PANTHER" id="PTHR22198">
    <property type="entry name" value="FERM DOMAIN-CONTAINING PROTEIN"/>
    <property type="match status" value="1"/>
</dbReference>
<sequence>MNLMFRKNFREQKTGPISGKGVKGTVGRHTSKRCTRDQGYTPMEEHHYRTHLFFSPPRCSYSQDDSDGSFGSAGKTARRNVSIREPRCGPMTGAGGEPPPPSTTISPAMTESDLPQPLITRTPSVSLKWPPHSNPGKITPTRQVSFNHGNFELTKTLSGVEKDCFIIPIHSLDRFLPAGVPLPKPPPINGNSMEKKIQGNLQVMEVPDPKLCVLCHLMSQLEPIDPILESPLIQPLFKQRVTAGELVNEVAMAKTAVTGMLLANMEKNAEFPFITYYVINTSQTNPVMFYNNLRTASLTKFDPRVTRYTAAHTLDLYSEVAAICRPPIHDLGVPIPKTQHPNTGYIVSVYKVFEGDDREIFERNWLYWTGARMIYRYLPQKAGLRKISLHKSLSPKGDKMYILLCECANLLPDVTVCALLLPALRARVTGYTGLFRPIQSF</sequence>
<evidence type="ECO:0000259" key="2">
    <source>
        <dbReference type="Pfam" id="PF23672"/>
    </source>
</evidence>
<accession>A0ABD1F1T3</accession>
<reference evidence="3 4" key="1">
    <citation type="submission" date="2024-05" db="EMBL/GenBank/DDBJ databases">
        <title>Genetic variation in Jamaican populations of the coffee berry borer (Hypothenemus hampei).</title>
        <authorList>
            <person name="Errbii M."/>
            <person name="Myrie A."/>
        </authorList>
    </citation>
    <scope>NUCLEOTIDE SEQUENCE [LARGE SCALE GENOMIC DNA]</scope>
    <source>
        <strain evidence="3">JA-Hopewell-2020-01-JO</strain>
        <tissue evidence="3">Whole body</tissue>
    </source>
</reference>
<evidence type="ECO:0000313" key="3">
    <source>
        <dbReference type="EMBL" id="KAL1509002.1"/>
    </source>
</evidence>
<organism evidence="3 4">
    <name type="scientific">Hypothenemus hampei</name>
    <name type="common">Coffee berry borer</name>
    <dbReference type="NCBI Taxonomy" id="57062"/>
    <lineage>
        <taxon>Eukaryota</taxon>
        <taxon>Metazoa</taxon>
        <taxon>Ecdysozoa</taxon>
        <taxon>Arthropoda</taxon>
        <taxon>Hexapoda</taxon>
        <taxon>Insecta</taxon>
        <taxon>Pterygota</taxon>
        <taxon>Neoptera</taxon>
        <taxon>Endopterygota</taxon>
        <taxon>Coleoptera</taxon>
        <taxon>Polyphaga</taxon>
        <taxon>Cucujiformia</taxon>
        <taxon>Curculionidae</taxon>
        <taxon>Scolytinae</taxon>
        <taxon>Hypothenemus</taxon>
    </lineage>
</organism>
<dbReference type="PANTHER" id="PTHR22198:SF1">
    <property type="entry name" value="FERM DOMAIN-CONTAINING PROTEIN"/>
    <property type="match status" value="1"/>
</dbReference>
<dbReference type="Pfam" id="PF23672">
    <property type="entry name" value="DUF7153"/>
    <property type="match status" value="1"/>
</dbReference>
<feature type="region of interest" description="Disordered" evidence="1">
    <location>
        <begin position="64"/>
        <end position="110"/>
    </location>
</feature>
<dbReference type="EMBL" id="JBDJPC010000003">
    <property type="protein sequence ID" value="KAL1509002.1"/>
    <property type="molecule type" value="Genomic_DNA"/>
</dbReference>
<name>A0ABD1F1T3_HYPHA</name>
<comment type="caution">
    <text evidence="3">The sequence shown here is derived from an EMBL/GenBank/DDBJ whole genome shotgun (WGS) entry which is preliminary data.</text>
</comment>
<gene>
    <name evidence="3" type="ORF">ABEB36_003811</name>
</gene>
<keyword evidence="4" id="KW-1185">Reference proteome</keyword>
<feature type="region of interest" description="Disordered" evidence="1">
    <location>
        <begin position="122"/>
        <end position="143"/>
    </location>
</feature>
<proteinExistence type="predicted"/>
<evidence type="ECO:0000313" key="4">
    <source>
        <dbReference type="Proteomes" id="UP001566132"/>
    </source>
</evidence>
<evidence type="ECO:0000256" key="1">
    <source>
        <dbReference type="SAM" id="MobiDB-lite"/>
    </source>
</evidence>
<dbReference type="AlphaFoldDB" id="A0ABD1F1T3"/>
<feature type="domain" description="DUF7153" evidence="2">
    <location>
        <begin position="257"/>
        <end position="436"/>
    </location>
</feature>
<dbReference type="InterPro" id="IPR055577">
    <property type="entry name" value="DUF7153"/>
</dbReference>
<feature type="region of interest" description="Disordered" evidence="1">
    <location>
        <begin position="13"/>
        <end position="37"/>
    </location>
</feature>
<protein>
    <recommendedName>
        <fullName evidence="2">DUF7153 domain-containing protein</fullName>
    </recommendedName>
</protein>